<keyword evidence="4" id="KW-0274">FAD</keyword>
<evidence type="ECO:0000256" key="1">
    <source>
        <dbReference type="ARBA" id="ARBA00001974"/>
    </source>
</evidence>
<dbReference type="SUPFAM" id="SSF51905">
    <property type="entry name" value="FAD/NAD(P)-binding domain"/>
    <property type="match status" value="2"/>
</dbReference>
<evidence type="ECO:0000256" key="2">
    <source>
        <dbReference type="ARBA" id="ARBA00005272"/>
    </source>
</evidence>
<evidence type="ECO:0000256" key="4">
    <source>
        <dbReference type="ARBA" id="ARBA00022827"/>
    </source>
</evidence>
<dbReference type="Proteomes" id="UP001054811">
    <property type="component" value="Chromosome"/>
</dbReference>
<dbReference type="PRINTS" id="PR00469">
    <property type="entry name" value="PNDRDTASEII"/>
</dbReference>
<dbReference type="InterPro" id="IPR036188">
    <property type="entry name" value="FAD/NAD-bd_sf"/>
</dbReference>
<dbReference type="PRINTS" id="PR00368">
    <property type="entry name" value="FADPNR"/>
</dbReference>
<dbReference type="Gene3D" id="3.50.50.100">
    <property type="match status" value="1"/>
</dbReference>
<keyword evidence="3" id="KW-0285">Flavoprotein</keyword>
<organism evidence="7 8">
    <name type="scientific">Microbacterium elymi</name>
    <dbReference type="NCBI Taxonomy" id="2909587"/>
    <lineage>
        <taxon>Bacteria</taxon>
        <taxon>Bacillati</taxon>
        <taxon>Actinomycetota</taxon>
        <taxon>Actinomycetes</taxon>
        <taxon>Micrococcales</taxon>
        <taxon>Microbacteriaceae</taxon>
        <taxon>Microbacterium</taxon>
    </lineage>
</organism>
<dbReference type="RefSeq" id="WP_259610798.1">
    <property type="nucleotide sequence ID" value="NZ_CP091139.2"/>
</dbReference>
<comment type="similarity">
    <text evidence="2">Belongs to the NADH dehydrogenase family.</text>
</comment>
<evidence type="ECO:0000256" key="3">
    <source>
        <dbReference type="ARBA" id="ARBA00022630"/>
    </source>
</evidence>
<dbReference type="InterPro" id="IPR051169">
    <property type="entry name" value="NADH-Q_oxidoreductase"/>
</dbReference>
<evidence type="ECO:0000259" key="6">
    <source>
        <dbReference type="Pfam" id="PF07992"/>
    </source>
</evidence>
<dbReference type="PANTHER" id="PTHR42913">
    <property type="entry name" value="APOPTOSIS-INDUCING FACTOR 1"/>
    <property type="match status" value="1"/>
</dbReference>
<reference evidence="7" key="1">
    <citation type="submission" date="2022-01" db="EMBL/GenBank/DDBJ databases">
        <title>Microbacterium eymi and Microbacterium rhizovicinus sp. nov., isolated from the rhizospheric soil of Elymus tsukushiensis, a plant native to the Dokdo Islands, Republic of Korea.</title>
        <authorList>
            <person name="Hwang Y.J."/>
        </authorList>
    </citation>
    <scope>NUCLEOTIDE SEQUENCE</scope>
    <source>
        <strain evidence="7">KUDC0405</strain>
    </source>
</reference>
<dbReference type="Pfam" id="PF07992">
    <property type="entry name" value="Pyr_redox_2"/>
    <property type="match status" value="1"/>
</dbReference>
<evidence type="ECO:0000256" key="5">
    <source>
        <dbReference type="ARBA" id="ARBA00023002"/>
    </source>
</evidence>
<proteinExistence type="inferred from homology"/>
<dbReference type="EMBL" id="CP091139">
    <property type="protein sequence ID" value="UUT34284.1"/>
    <property type="molecule type" value="Genomic_DNA"/>
</dbReference>
<evidence type="ECO:0000313" key="8">
    <source>
        <dbReference type="Proteomes" id="UP001054811"/>
    </source>
</evidence>
<dbReference type="InterPro" id="IPR023753">
    <property type="entry name" value="FAD/NAD-binding_dom"/>
</dbReference>
<keyword evidence="5" id="KW-0560">Oxidoreductase</keyword>
<gene>
    <name evidence="7" type="ORF">L2X98_26810</name>
</gene>
<evidence type="ECO:0000313" key="7">
    <source>
        <dbReference type="EMBL" id="UUT34284.1"/>
    </source>
</evidence>
<comment type="cofactor">
    <cofactor evidence="1">
        <name>FAD</name>
        <dbReference type="ChEBI" id="CHEBI:57692"/>
    </cofactor>
</comment>
<keyword evidence="8" id="KW-1185">Reference proteome</keyword>
<sequence length="400" mass="41950">MSTLNHDTSVLVIGGGYSGALAANRLRKRPEVRVTLINPRPMFVERVRLHQLVAGTAAAIVDYRRILAPPVDLVVDTVTRIDPSGRGVLLASGRTLPYDRLIYAVGSTGEPPASVAGAREHALSVAEFESAQRARAALDVLPADAPITVIGGGLTGIETATELAGTGRSVTLVCAEGLSPYLSDRVRRHIARWMSRHGVVVLERQRVVEVRRTAVVLADGTVRASALTLWTAGFGVPTLAADSGLRTDAVGRLLTDETLTSLDDDRIVATGDAAAPSGRPLRMSRQAAGPLGAQAADTVLSRIAGTEPRAIDLALTGACVSLGRRAAVRQFAHKDDVAMDGCLSGGLGVAYKELSTRVAVGKIRLEARRPGSVPWPRGGRRPETVDAGDIALVRASGVTS</sequence>
<feature type="domain" description="FAD/NAD(P)-binding" evidence="6">
    <location>
        <begin position="9"/>
        <end position="279"/>
    </location>
</feature>
<protein>
    <submittedName>
        <fullName evidence="7">FAD-dependent oxidoreductase</fullName>
    </submittedName>
</protein>
<accession>A0ABY5NGM6</accession>
<name>A0ABY5NGM6_9MICO</name>
<dbReference type="PANTHER" id="PTHR42913:SF3">
    <property type="entry name" value="64 KDA MITOCHONDRIAL NADH DEHYDROGENASE (EUROFUNG)"/>
    <property type="match status" value="1"/>
</dbReference>